<evidence type="ECO:0000259" key="15">
    <source>
        <dbReference type="PROSITE" id="PS50923"/>
    </source>
</evidence>
<evidence type="ECO:0000256" key="4">
    <source>
        <dbReference type="ARBA" id="ARBA00022729"/>
    </source>
</evidence>
<comment type="subunit">
    <text evidence="10">Interacts with C3b. Interacts with C4b. Interacts with moesin/MSN.</text>
</comment>
<evidence type="ECO:0000256" key="2">
    <source>
        <dbReference type="ARBA" id="ARBA00017517"/>
    </source>
</evidence>
<dbReference type="GO" id="GO:0007338">
    <property type="term" value="P:single fertilization"/>
    <property type="evidence" value="ECO:0007669"/>
    <property type="project" value="UniProtKB-KW"/>
</dbReference>
<evidence type="ECO:0000256" key="6">
    <source>
        <dbReference type="ARBA" id="ARBA00023136"/>
    </source>
</evidence>
<dbReference type="InterPro" id="IPR050350">
    <property type="entry name" value="Compl-Cell_Adhes-Reg"/>
</dbReference>
<dbReference type="Gene3D" id="2.10.70.10">
    <property type="entry name" value="Complement Module, domain 1"/>
    <property type="match status" value="4"/>
</dbReference>
<feature type="signal peptide" evidence="14">
    <location>
        <begin position="1"/>
        <end position="49"/>
    </location>
</feature>
<feature type="domain" description="Sushi" evidence="15">
    <location>
        <begin position="48"/>
        <end position="112"/>
    </location>
</feature>
<dbReference type="InterPro" id="IPR000436">
    <property type="entry name" value="Sushi_SCR_CCP_dom"/>
</dbReference>
<comment type="caution">
    <text evidence="16">The sequence shown here is derived from an EMBL/GenBank/DDBJ whole genome shotgun (WGS) entry which is preliminary data.</text>
</comment>
<gene>
    <name evidence="16" type="ORF">HJG59_002465</name>
</gene>
<evidence type="ECO:0000256" key="7">
    <source>
        <dbReference type="ARBA" id="ARBA00023157"/>
    </source>
</evidence>
<sequence>MLAVFRKMTASCVTRTIPPRRRESPFSSWSFVGILLVAPMLLLPSTTDACDAPPRFNTMKIKGNPPTSYNPGDKVEYECRLGFRIIVPPLPTSTVCQADNTWTPTLQEACTRKSCPQPPDPINGQKEGSFEYGSELRFSCNEGYYLLGSPVLRCEISSGNTVAWNDEPPRCEKILCQPPKQIANGTYSNSHKDTFEYSEVVTYSCNPSSGPDKYSLIGESKLICIGQNKWSSDPPECKVVRCPYLTLTNGVLVSGFANKYYYKAEVELACNQGFSLEGSRTIVCGANGTWEPAIPKCVPVLAPPSTKPPILSTSGLTSTSFSTKPPTSSVPGHPTPTGEPPSTALGAGMIILIVICVLGGCSLVIFIIFVFLKKKKKGKSEVSASYSTCQNILQTPAEPTL</sequence>
<keyword evidence="13" id="KW-0812">Transmembrane</keyword>
<dbReference type="GO" id="GO:0016020">
    <property type="term" value="C:membrane"/>
    <property type="evidence" value="ECO:0007669"/>
    <property type="project" value="UniProtKB-SubCell"/>
</dbReference>
<dbReference type="GO" id="GO:0009986">
    <property type="term" value="C:cell surface"/>
    <property type="evidence" value="ECO:0007669"/>
    <property type="project" value="InterPro"/>
</dbReference>
<dbReference type="FunFam" id="2.10.70.10:FF:000042">
    <property type="entry name" value="Membrane cofactor protein"/>
    <property type="match status" value="1"/>
</dbReference>
<keyword evidence="9" id="KW-0278">Fertilization</keyword>
<feature type="transmembrane region" description="Helical" evidence="13">
    <location>
        <begin position="344"/>
        <end position="372"/>
    </location>
</feature>
<keyword evidence="13" id="KW-1133">Transmembrane helix</keyword>
<evidence type="ECO:0000256" key="14">
    <source>
        <dbReference type="SAM" id="SignalP"/>
    </source>
</evidence>
<organism evidence="16 17">
    <name type="scientific">Molossus molossus</name>
    <name type="common">Pallas' mastiff bat</name>
    <name type="synonym">Vespertilio molossus</name>
    <dbReference type="NCBI Taxonomy" id="27622"/>
    <lineage>
        <taxon>Eukaryota</taxon>
        <taxon>Metazoa</taxon>
        <taxon>Chordata</taxon>
        <taxon>Craniata</taxon>
        <taxon>Vertebrata</taxon>
        <taxon>Euteleostomi</taxon>
        <taxon>Mammalia</taxon>
        <taxon>Eutheria</taxon>
        <taxon>Laurasiatheria</taxon>
        <taxon>Chiroptera</taxon>
        <taxon>Yangochiroptera</taxon>
        <taxon>Molossidae</taxon>
        <taxon>Molossus</taxon>
    </lineage>
</organism>
<comment type="subcellular location">
    <subcellularLocation>
        <location evidence="1">Membrane</location>
        <topology evidence="1">Single-pass membrane protein</topology>
    </subcellularLocation>
</comment>
<dbReference type="PIRSF" id="PIRSF037971">
    <property type="entry name" value="TLX_CD46"/>
    <property type="match status" value="1"/>
</dbReference>
<feature type="compositionally biased region" description="Low complexity" evidence="12">
    <location>
        <begin position="312"/>
        <end position="331"/>
    </location>
</feature>
<feature type="domain" description="Sushi" evidence="15">
    <location>
        <begin position="240"/>
        <end position="299"/>
    </location>
</feature>
<dbReference type="FunFam" id="2.10.70.10:FF:000014">
    <property type="entry name" value="Membrane cofactor protein"/>
    <property type="match status" value="1"/>
</dbReference>
<feature type="region of interest" description="Disordered" evidence="12">
    <location>
        <begin position="312"/>
        <end position="339"/>
    </location>
</feature>
<dbReference type="InterPro" id="IPR017341">
    <property type="entry name" value="CD46"/>
</dbReference>
<keyword evidence="3 11" id="KW-0768">Sushi</keyword>
<keyword evidence="5" id="KW-0677">Repeat</keyword>
<keyword evidence="8" id="KW-0325">Glycoprotein</keyword>
<feature type="domain" description="Sushi" evidence="15">
    <location>
        <begin position="174"/>
        <end position="239"/>
    </location>
</feature>
<proteinExistence type="predicted"/>
<dbReference type="CDD" id="cd00033">
    <property type="entry name" value="CCP"/>
    <property type="match status" value="4"/>
</dbReference>
<evidence type="ECO:0000313" key="16">
    <source>
        <dbReference type="EMBL" id="KAF6412904.1"/>
    </source>
</evidence>
<evidence type="ECO:0000256" key="3">
    <source>
        <dbReference type="ARBA" id="ARBA00022659"/>
    </source>
</evidence>
<dbReference type="FunCoup" id="A0A7J8CPR4">
    <property type="interactions" value="330"/>
</dbReference>
<dbReference type="SUPFAM" id="SSF57535">
    <property type="entry name" value="Complement control module/SCR domain"/>
    <property type="match status" value="4"/>
</dbReference>
<protein>
    <recommendedName>
        <fullName evidence="2">Membrane cofactor protein</fullName>
    </recommendedName>
</protein>
<feature type="disulfide bond" evidence="11">
    <location>
        <begin position="270"/>
        <end position="297"/>
    </location>
</feature>
<accession>A0A7J8CPR4</accession>
<dbReference type="AlphaFoldDB" id="A0A7J8CPR4"/>
<feature type="domain" description="Sushi" evidence="15">
    <location>
        <begin position="113"/>
        <end position="173"/>
    </location>
</feature>
<feature type="chain" id="PRO_5029506855" description="Membrane cofactor protein" evidence="14">
    <location>
        <begin position="50"/>
        <end position="401"/>
    </location>
</feature>
<keyword evidence="17" id="KW-1185">Reference proteome</keyword>
<evidence type="ECO:0000256" key="13">
    <source>
        <dbReference type="SAM" id="Phobius"/>
    </source>
</evidence>
<dbReference type="PANTHER" id="PTHR19325:SF521">
    <property type="entry name" value="MEMBRANE COFACTOR PROTEIN"/>
    <property type="match status" value="1"/>
</dbReference>
<dbReference type="InParanoid" id="A0A7J8CPR4"/>
<dbReference type="Proteomes" id="UP000550707">
    <property type="component" value="Unassembled WGS sequence"/>
</dbReference>
<reference evidence="16 17" key="1">
    <citation type="journal article" date="2020" name="Nature">
        <title>Six reference-quality genomes reveal evolution of bat adaptations.</title>
        <authorList>
            <person name="Jebb D."/>
            <person name="Huang Z."/>
            <person name="Pippel M."/>
            <person name="Hughes G.M."/>
            <person name="Lavrichenko K."/>
            <person name="Devanna P."/>
            <person name="Winkler S."/>
            <person name="Jermiin L.S."/>
            <person name="Skirmuntt E.C."/>
            <person name="Katzourakis A."/>
            <person name="Burkitt-Gray L."/>
            <person name="Ray D.A."/>
            <person name="Sullivan K.A.M."/>
            <person name="Roscito J.G."/>
            <person name="Kirilenko B.M."/>
            <person name="Davalos L.M."/>
            <person name="Corthals A.P."/>
            <person name="Power M.L."/>
            <person name="Jones G."/>
            <person name="Ransome R.D."/>
            <person name="Dechmann D.K.N."/>
            <person name="Locatelli A.G."/>
            <person name="Puechmaille S.J."/>
            <person name="Fedrigo O."/>
            <person name="Jarvis E.D."/>
            <person name="Hiller M."/>
            <person name="Vernes S.C."/>
            <person name="Myers E.W."/>
            <person name="Teeling E.C."/>
        </authorList>
    </citation>
    <scope>NUCLEOTIDE SEQUENCE [LARGE SCALE GENOMIC DNA]</scope>
    <source>
        <strain evidence="16">MMolMol1</strain>
        <tissue evidence="16">Muscle</tissue>
    </source>
</reference>
<keyword evidence="4 14" id="KW-0732">Signal</keyword>
<evidence type="ECO:0000313" key="17">
    <source>
        <dbReference type="Proteomes" id="UP000550707"/>
    </source>
</evidence>
<evidence type="ECO:0000256" key="9">
    <source>
        <dbReference type="ARBA" id="ARBA00023279"/>
    </source>
</evidence>
<evidence type="ECO:0000256" key="12">
    <source>
        <dbReference type="SAM" id="MobiDB-lite"/>
    </source>
</evidence>
<evidence type="ECO:0000256" key="11">
    <source>
        <dbReference type="PROSITE-ProRule" id="PRU00302"/>
    </source>
</evidence>
<dbReference type="PANTHER" id="PTHR19325">
    <property type="entry name" value="COMPLEMENT COMPONENT-RELATED SUSHI DOMAIN-CONTAINING"/>
    <property type="match status" value="1"/>
</dbReference>
<dbReference type="InterPro" id="IPR035976">
    <property type="entry name" value="Sushi/SCR/CCP_sf"/>
</dbReference>
<evidence type="ECO:0000256" key="1">
    <source>
        <dbReference type="ARBA" id="ARBA00004167"/>
    </source>
</evidence>
<dbReference type="Pfam" id="PF00084">
    <property type="entry name" value="Sushi"/>
    <property type="match status" value="4"/>
</dbReference>
<dbReference type="EMBL" id="JACASF010000020">
    <property type="protein sequence ID" value="KAF6412904.1"/>
    <property type="molecule type" value="Genomic_DNA"/>
</dbReference>
<evidence type="ECO:0000256" key="8">
    <source>
        <dbReference type="ARBA" id="ARBA00023180"/>
    </source>
</evidence>
<comment type="caution">
    <text evidence="11">Lacks conserved residue(s) required for the propagation of feature annotation.</text>
</comment>
<name>A0A7J8CPR4_MOLMO</name>
<evidence type="ECO:0000256" key="5">
    <source>
        <dbReference type="ARBA" id="ARBA00022737"/>
    </source>
</evidence>
<dbReference type="PROSITE" id="PS50923">
    <property type="entry name" value="SUSHI"/>
    <property type="match status" value="4"/>
</dbReference>
<keyword evidence="6 13" id="KW-0472">Membrane</keyword>
<keyword evidence="7 11" id="KW-1015">Disulfide bond</keyword>
<dbReference type="SMART" id="SM00032">
    <property type="entry name" value="CCP"/>
    <property type="match status" value="4"/>
</dbReference>
<evidence type="ECO:0000256" key="10">
    <source>
        <dbReference type="ARBA" id="ARBA00047055"/>
    </source>
</evidence>